<name>A0ABP8GE52_9BACT</name>
<proteinExistence type="inferred from homology"/>
<accession>A0ABP8GE52</accession>
<evidence type="ECO:0000256" key="6">
    <source>
        <dbReference type="ARBA" id="ARBA00023136"/>
    </source>
</evidence>
<dbReference type="EMBL" id="BAABGY010000003">
    <property type="protein sequence ID" value="GAA4322734.1"/>
    <property type="molecule type" value="Genomic_DNA"/>
</dbReference>
<dbReference type="RefSeq" id="WP_345253759.1">
    <property type="nucleotide sequence ID" value="NZ_BAABGY010000003.1"/>
</dbReference>
<evidence type="ECO:0000313" key="9">
    <source>
        <dbReference type="EMBL" id="GAA4322734.1"/>
    </source>
</evidence>
<dbReference type="InterPro" id="IPR003423">
    <property type="entry name" value="OMP_efflux"/>
</dbReference>
<protein>
    <submittedName>
        <fullName evidence="9">TolC family protein</fullName>
    </submittedName>
</protein>
<evidence type="ECO:0000256" key="4">
    <source>
        <dbReference type="ARBA" id="ARBA00022452"/>
    </source>
</evidence>
<feature type="signal peptide" evidence="8">
    <location>
        <begin position="1"/>
        <end position="18"/>
    </location>
</feature>
<gene>
    <name evidence="9" type="ORF">GCM10023184_09220</name>
</gene>
<keyword evidence="10" id="KW-1185">Reference proteome</keyword>
<keyword evidence="5" id="KW-0812">Transmembrane</keyword>
<evidence type="ECO:0000256" key="2">
    <source>
        <dbReference type="ARBA" id="ARBA00007613"/>
    </source>
</evidence>
<evidence type="ECO:0000256" key="5">
    <source>
        <dbReference type="ARBA" id="ARBA00022692"/>
    </source>
</evidence>
<reference evidence="10" key="1">
    <citation type="journal article" date="2019" name="Int. J. Syst. Evol. Microbiol.">
        <title>The Global Catalogue of Microorganisms (GCM) 10K type strain sequencing project: providing services to taxonomists for standard genome sequencing and annotation.</title>
        <authorList>
            <consortium name="The Broad Institute Genomics Platform"/>
            <consortium name="The Broad Institute Genome Sequencing Center for Infectious Disease"/>
            <person name="Wu L."/>
            <person name="Ma J."/>
        </authorList>
    </citation>
    <scope>NUCLEOTIDE SEQUENCE [LARGE SCALE GENOMIC DNA]</scope>
    <source>
        <strain evidence="10">JCM 17919</strain>
    </source>
</reference>
<keyword evidence="4" id="KW-1134">Transmembrane beta strand</keyword>
<evidence type="ECO:0000256" key="8">
    <source>
        <dbReference type="SAM" id="SignalP"/>
    </source>
</evidence>
<evidence type="ECO:0000256" key="1">
    <source>
        <dbReference type="ARBA" id="ARBA00004442"/>
    </source>
</evidence>
<keyword evidence="3" id="KW-0813">Transport</keyword>
<organism evidence="9 10">
    <name type="scientific">Flaviaesturariibacter amylovorans</name>
    <dbReference type="NCBI Taxonomy" id="1084520"/>
    <lineage>
        <taxon>Bacteria</taxon>
        <taxon>Pseudomonadati</taxon>
        <taxon>Bacteroidota</taxon>
        <taxon>Chitinophagia</taxon>
        <taxon>Chitinophagales</taxon>
        <taxon>Chitinophagaceae</taxon>
        <taxon>Flaviaestuariibacter</taxon>
    </lineage>
</organism>
<dbReference type="PANTHER" id="PTHR30026">
    <property type="entry name" value="OUTER MEMBRANE PROTEIN TOLC"/>
    <property type="match status" value="1"/>
</dbReference>
<evidence type="ECO:0000313" key="10">
    <source>
        <dbReference type="Proteomes" id="UP001501725"/>
    </source>
</evidence>
<evidence type="ECO:0000256" key="3">
    <source>
        <dbReference type="ARBA" id="ARBA00022448"/>
    </source>
</evidence>
<dbReference type="InterPro" id="IPR051906">
    <property type="entry name" value="TolC-like"/>
</dbReference>
<dbReference type="Proteomes" id="UP001501725">
    <property type="component" value="Unassembled WGS sequence"/>
</dbReference>
<comment type="similarity">
    <text evidence="2">Belongs to the outer membrane factor (OMF) (TC 1.B.17) family.</text>
</comment>
<keyword evidence="6" id="KW-0472">Membrane</keyword>
<keyword evidence="8" id="KW-0732">Signal</keyword>
<dbReference type="SUPFAM" id="SSF56954">
    <property type="entry name" value="Outer membrane efflux proteins (OEP)"/>
    <property type="match status" value="1"/>
</dbReference>
<dbReference type="Gene3D" id="1.20.1600.10">
    <property type="entry name" value="Outer membrane efflux proteins (OEP)"/>
    <property type="match status" value="1"/>
</dbReference>
<dbReference type="Pfam" id="PF02321">
    <property type="entry name" value="OEP"/>
    <property type="match status" value="2"/>
</dbReference>
<feature type="chain" id="PRO_5045393206" evidence="8">
    <location>
        <begin position="19"/>
        <end position="438"/>
    </location>
</feature>
<sequence>MKKTLFAIALLAAGPAHAQDTARLLTVEEAVGMALRQNYDIRLSRNDSTLAALDYSYSKYAFFPRLNGRATYLRNNNNVEQTFASNPKVERKVNSTNLQYGADLNWTVFDGLRMFVTRERLGELVKLGELQIRAQVVTTIADVLRTYFDIARLQQQQTATQEAMALSEERLKLAQYKFDIGTGIKSDVLQAQIDLNGQRTALLTQQNTKRQQMEVLNRQLTLQPGTTYRVVDSIPVNSNLLLDSVQLSIEAGNPQLQLNKQQIDIAELVVKERKAERFPTVSVISAYNFNRTNNNTPPNNFSPLLNQTQGFNYGLTATIPIFNGFQARRNIRAAQIDVQNLELQYDATKALVGSGIMAAYQNYELSRQTLQLEESNIALIRENLVIARERYRLGLSTFLEMRTAEQNLFDGQSRLIQARFNMKAAEIELARLRGDIVR</sequence>
<dbReference type="PANTHER" id="PTHR30026:SF20">
    <property type="entry name" value="OUTER MEMBRANE PROTEIN TOLC"/>
    <property type="match status" value="1"/>
</dbReference>
<evidence type="ECO:0000256" key="7">
    <source>
        <dbReference type="ARBA" id="ARBA00023237"/>
    </source>
</evidence>
<comment type="subcellular location">
    <subcellularLocation>
        <location evidence="1">Cell outer membrane</location>
    </subcellularLocation>
</comment>
<comment type="caution">
    <text evidence="9">The sequence shown here is derived from an EMBL/GenBank/DDBJ whole genome shotgun (WGS) entry which is preliminary data.</text>
</comment>
<keyword evidence="7" id="KW-0998">Cell outer membrane</keyword>